<sequence>MNDFNTIRLRVFNRPTTRRYELIHRTYNTIAKNQFVVRLDRADFIESSLAVATSSWYGEEIKGYLENGRRFQQEVVRLILLLHLQSPEKGSYGKRVDKVVRSKQADYILYEKGAMPNELVRQRALYDDDLTSGLTSNLTTKRVYTSRNTIYFSGLSTIRYDSETHYDSTMHVIVTAIDSHTHRYHPSKGSAALTLIQEPFRFCNKNRWARCKWLLCVLYFSSADDAQV</sequence>
<keyword evidence="2" id="KW-1185">Reference proteome</keyword>
<gene>
    <name evidence="1" type="ORF">BDR25DRAFT_356517</name>
</gene>
<comment type="caution">
    <text evidence="1">The sequence shown here is derived from an EMBL/GenBank/DDBJ whole genome shotgun (WGS) entry which is preliminary data.</text>
</comment>
<evidence type="ECO:0000313" key="2">
    <source>
        <dbReference type="Proteomes" id="UP000799755"/>
    </source>
</evidence>
<evidence type="ECO:0000313" key="1">
    <source>
        <dbReference type="EMBL" id="KAF2469277.1"/>
    </source>
</evidence>
<dbReference type="EMBL" id="MU003512">
    <property type="protein sequence ID" value="KAF2469277.1"/>
    <property type="molecule type" value="Genomic_DNA"/>
</dbReference>
<dbReference type="Proteomes" id="UP000799755">
    <property type="component" value="Unassembled WGS sequence"/>
</dbReference>
<organism evidence="1 2">
    <name type="scientific">Lindgomyces ingoldianus</name>
    <dbReference type="NCBI Taxonomy" id="673940"/>
    <lineage>
        <taxon>Eukaryota</taxon>
        <taxon>Fungi</taxon>
        <taxon>Dikarya</taxon>
        <taxon>Ascomycota</taxon>
        <taxon>Pezizomycotina</taxon>
        <taxon>Dothideomycetes</taxon>
        <taxon>Pleosporomycetidae</taxon>
        <taxon>Pleosporales</taxon>
        <taxon>Lindgomycetaceae</taxon>
        <taxon>Lindgomyces</taxon>
    </lineage>
</organism>
<protein>
    <submittedName>
        <fullName evidence="1">Uncharacterized protein</fullName>
    </submittedName>
</protein>
<name>A0ACB6QQZ2_9PLEO</name>
<accession>A0ACB6QQZ2</accession>
<proteinExistence type="predicted"/>
<reference evidence="1" key="1">
    <citation type="journal article" date="2020" name="Stud. Mycol.">
        <title>101 Dothideomycetes genomes: a test case for predicting lifestyles and emergence of pathogens.</title>
        <authorList>
            <person name="Haridas S."/>
            <person name="Albert R."/>
            <person name="Binder M."/>
            <person name="Bloem J."/>
            <person name="Labutti K."/>
            <person name="Salamov A."/>
            <person name="Andreopoulos B."/>
            <person name="Baker S."/>
            <person name="Barry K."/>
            <person name="Bills G."/>
            <person name="Bluhm B."/>
            <person name="Cannon C."/>
            <person name="Castanera R."/>
            <person name="Culley D."/>
            <person name="Daum C."/>
            <person name="Ezra D."/>
            <person name="Gonzalez J."/>
            <person name="Henrissat B."/>
            <person name="Kuo A."/>
            <person name="Liang C."/>
            <person name="Lipzen A."/>
            <person name="Lutzoni F."/>
            <person name="Magnuson J."/>
            <person name="Mondo S."/>
            <person name="Nolan M."/>
            <person name="Ohm R."/>
            <person name="Pangilinan J."/>
            <person name="Park H.-J."/>
            <person name="Ramirez L."/>
            <person name="Alfaro M."/>
            <person name="Sun H."/>
            <person name="Tritt A."/>
            <person name="Yoshinaga Y."/>
            <person name="Zwiers L.-H."/>
            <person name="Turgeon B."/>
            <person name="Goodwin S."/>
            <person name="Spatafora J."/>
            <person name="Crous P."/>
            <person name="Grigoriev I."/>
        </authorList>
    </citation>
    <scope>NUCLEOTIDE SEQUENCE</scope>
    <source>
        <strain evidence="1">ATCC 200398</strain>
    </source>
</reference>